<keyword evidence="1" id="KW-0808">Transferase</keyword>
<keyword evidence="1" id="KW-0418">Kinase</keyword>
<dbReference type="Proteomes" id="UP000053237">
    <property type="component" value="Unassembled WGS sequence"/>
</dbReference>
<dbReference type="InterPro" id="IPR023610">
    <property type="entry name" value="PInositol-4/5-P-5/4-kinase"/>
</dbReference>
<comment type="caution">
    <text evidence="4">The sequence shown here is derived from an EMBL/GenBank/DDBJ whole genome shotgun (WGS) entry which is preliminary data.</text>
</comment>
<keyword evidence="1" id="KW-0547">Nucleotide-binding</keyword>
<feature type="region of interest" description="Disordered" evidence="2">
    <location>
        <begin position="425"/>
        <end position="463"/>
    </location>
</feature>
<evidence type="ECO:0000256" key="2">
    <source>
        <dbReference type="SAM" id="MobiDB-lite"/>
    </source>
</evidence>
<dbReference type="SMART" id="SM00330">
    <property type="entry name" value="PIPKc"/>
    <property type="match status" value="1"/>
</dbReference>
<feature type="domain" description="PIPK" evidence="3">
    <location>
        <begin position="86"/>
        <end position="586"/>
    </location>
</feature>
<dbReference type="PANTHER" id="PTHR23086">
    <property type="entry name" value="PHOSPHATIDYLINOSITOL-4-PHOSPHATE 5-KINASE"/>
    <property type="match status" value="1"/>
</dbReference>
<organism evidence="4 5">
    <name type="scientific">Albugo candida</name>
    <dbReference type="NCBI Taxonomy" id="65357"/>
    <lineage>
        <taxon>Eukaryota</taxon>
        <taxon>Sar</taxon>
        <taxon>Stramenopiles</taxon>
        <taxon>Oomycota</taxon>
        <taxon>Peronosporomycetes</taxon>
        <taxon>Albuginales</taxon>
        <taxon>Albuginaceae</taxon>
        <taxon>Albugo</taxon>
    </lineage>
</organism>
<evidence type="ECO:0000259" key="3">
    <source>
        <dbReference type="PROSITE" id="PS51455"/>
    </source>
</evidence>
<evidence type="ECO:0000256" key="1">
    <source>
        <dbReference type="PROSITE-ProRule" id="PRU00781"/>
    </source>
</evidence>
<gene>
    <name evidence="4" type="ORF">BN9_103900</name>
</gene>
<dbReference type="Gene3D" id="3.30.810.10">
    <property type="entry name" value="2-Layer Sandwich"/>
    <property type="match status" value="2"/>
</dbReference>
<dbReference type="InterPro" id="IPR002498">
    <property type="entry name" value="PInositol-4-P-4/5-kinase_core"/>
</dbReference>
<dbReference type="AlphaFoldDB" id="A0A024GRZ4"/>
<dbReference type="GO" id="GO:0046854">
    <property type="term" value="P:phosphatidylinositol phosphate biosynthetic process"/>
    <property type="evidence" value="ECO:0007669"/>
    <property type="project" value="TreeGrafter"/>
</dbReference>
<dbReference type="GO" id="GO:0005886">
    <property type="term" value="C:plasma membrane"/>
    <property type="evidence" value="ECO:0007669"/>
    <property type="project" value="TreeGrafter"/>
</dbReference>
<keyword evidence="1" id="KW-0067">ATP-binding</keyword>
<dbReference type="GO" id="GO:0016308">
    <property type="term" value="F:1-phosphatidylinositol-4-phosphate 5-kinase activity"/>
    <property type="evidence" value="ECO:0007669"/>
    <property type="project" value="TreeGrafter"/>
</dbReference>
<sequence>MESTRLAVETRVSVLCLNAPIQNALRASEEFLSPIRIRTSDSSASEEPQHEDVVLTPSSNAILPVGTEVNRLQGGSNRERMRRPLGNVIDDKHEQYALTYGMMCGILNSAGRHSSFCAVNRLCMEDFSRVDKRDFPASLKLGHSFKFKDYSPDVFRHIRRQFCIDSADYMVTLCGDFNYIEFLANSKSGQFFFYSHDGRFMIKTQSKEESRFLRRILPQYYQYVVENPNTLLSRFYGMHRVKMHHLRKKMHFIIMANVFDTNLDIHARFDLKGAQVGRRTSRKDLDRYQVLKDVDLLEANVRLELGAANRKAFLSQLESDVDFLKGMNIMDYSLLVGIHDTRQGAIQKTVYDTLKRLNPVKELPASRLVAMRSWNIKSMPTTPVGGSLKGKGASSLSALDVFATSPAKADSSVLTRLLRSISSPRVSSANRKREADVRSPKRLTTLNTPEKPHSMNVPSDEQNHSFGRIEADIVSRDSVFEEEEMDSMEQMSFVPLSPSFLELENVTVHTDSIFAQHEGGISGRDAYGAPNGLVYFIGVIDILQQYNGRKVAETFIKGIRHDRKQISAVNPTFYGNRFLEFVKAHVV</sequence>
<dbReference type="STRING" id="65357.A0A024GRZ4"/>
<dbReference type="InParanoid" id="A0A024GRZ4"/>
<dbReference type="SUPFAM" id="SSF56104">
    <property type="entry name" value="SAICAR synthase-like"/>
    <property type="match status" value="1"/>
</dbReference>
<dbReference type="EMBL" id="CAIX01000274">
    <property type="protein sequence ID" value="CCI49136.1"/>
    <property type="molecule type" value="Genomic_DNA"/>
</dbReference>
<dbReference type="InterPro" id="IPR027484">
    <property type="entry name" value="PInositol-4-P-5-kinase_N"/>
</dbReference>
<name>A0A024GRZ4_9STRA</name>
<proteinExistence type="predicted"/>
<dbReference type="PROSITE" id="PS51455">
    <property type="entry name" value="PIPK"/>
    <property type="match status" value="1"/>
</dbReference>
<protein>
    <recommendedName>
        <fullName evidence="3">PIPK domain-containing protein</fullName>
    </recommendedName>
</protein>
<dbReference type="GO" id="GO:0005524">
    <property type="term" value="F:ATP binding"/>
    <property type="evidence" value="ECO:0007669"/>
    <property type="project" value="UniProtKB-UniRule"/>
</dbReference>
<dbReference type="Gene3D" id="3.30.800.10">
    <property type="entry name" value="Phosphatidylinositol Phosphate Kinase II Beta"/>
    <property type="match status" value="1"/>
</dbReference>
<dbReference type="InterPro" id="IPR027483">
    <property type="entry name" value="PInositol-4-P-4/5-kinase_C_sf"/>
</dbReference>
<accession>A0A024GRZ4</accession>
<dbReference type="Pfam" id="PF01504">
    <property type="entry name" value="PIP5K"/>
    <property type="match status" value="1"/>
</dbReference>
<dbReference type="OrthoDB" id="2129491at2759"/>
<evidence type="ECO:0000313" key="4">
    <source>
        <dbReference type="EMBL" id="CCI49136.1"/>
    </source>
</evidence>
<reference evidence="4 5" key="1">
    <citation type="submission" date="2012-05" db="EMBL/GenBank/DDBJ databases">
        <title>Recombination and specialization in a pathogen metapopulation.</title>
        <authorList>
            <person name="Gardiner A."/>
            <person name="Kemen E."/>
            <person name="Schultz-Larsen T."/>
            <person name="MacLean D."/>
            <person name="Van Oosterhout C."/>
            <person name="Jones J.D.G."/>
        </authorList>
    </citation>
    <scope>NUCLEOTIDE SEQUENCE [LARGE SCALE GENOMIC DNA]</scope>
    <source>
        <strain evidence="4 5">Ac Nc2</strain>
    </source>
</reference>
<dbReference type="PANTHER" id="PTHR23086:SF8">
    <property type="entry name" value="PHOSPHATIDYLINOSITOL 5-PHOSPHATE 4-KINASE, ISOFORM A"/>
    <property type="match status" value="1"/>
</dbReference>
<evidence type="ECO:0000313" key="5">
    <source>
        <dbReference type="Proteomes" id="UP000053237"/>
    </source>
</evidence>
<keyword evidence="5" id="KW-1185">Reference proteome</keyword>